<organism evidence="5 6">
    <name type="scientific">Neopusillimonas maritima</name>
    <dbReference type="NCBI Taxonomy" id="2026239"/>
    <lineage>
        <taxon>Bacteria</taxon>
        <taxon>Pseudomonadati</taxon>
        <taxon>Pseudomonadota</taxon>
        <taxon>Betaproteobacteria</taxon>
        <taxon>Burkholderiales</taxon>
        <taxon>Alcaligenaceae</taxon>
        <taxon>Neopusillimonas</taxon>
    </lineage>
</organism>
<sequence>MDQLVGQYTQQRQNIEDFGHYLDTRVDTAVLEYFAAGNDVEQRYRITSLHGLLKVEGALKALDAAYWDKALKLTDVLDCMPQARRSEWFEQIRQAKTPPFEADSVRATLMDLLSSRARFLAERVDGLFRSLSNTHVTNRPEGFSKRMILNYVIDGIGFPCTRKAGHINDLRAVIARLLGREEPKWTATYPILKYLYQDPGVWYSLDGGALRLRVYKKGTAHLEVHPDLAWRLNQILAYLYPSAIPAKFRSSTSERANKKSTAPLMQRPLPHAVLAILNDARVRTDLMPGHFVVHLLDHNTKNPAAQEAASVLNGLGGVAHKGNQQMQVFDYDPTALLEEIFISGCVPDRKSHQFYPTPSSLAQQLQQAAEITSEHRVLEPSAGQGALIAGLAPDQVTCVEISALHAQILREKGFSNVHQMDFMAYSQQCTTRFDRIVMNPPFSQGRWREHLTAASTLVGSKGRLVAILPSGARNRVQLDGFDCQYSLVIDNAFAGTSVSVVILSANRTH</sequence>
<dbReference type="InterPro" id="IPR007848">
    <property type="entry name" value="Small_mtfrase_dom"/>
</dbReference>
<feature type="domain" description="Methyltransferase small" evidence="3">
    <location>
        <begin position="361"/>
        <end position="458"/>
    </location>
</feature>
<evidence type="ECO:0000313" key="5">
    <source>
        <dbReference type="EMBL" id="RIY41173.1"/>
    </source>
</evidence>
<comment type="caution">
    <text evidence="5">The sequence shown here is derived from an EMBL/GenBank/DDBJ whole genome shotgun (WGS) entry which is preliminary data.</text>
</comment>
<dbReference type="InterPro" id="IPR002052">
    <property type="entry name" value="DNA_methylase_N6_adenine_CS"/>
</dbReference>
<dbReference type="SUPFAM" id="SSF53335">
    <property type="entry name" value="S-adenosyl-L-methionine-dependent methyltransferases"/>
    <property type="match status" value="1"/>
</dbReference>
<evidence type="ECO:0000256" key="2">
    <source>
        <dbReference type="ARBA" id="ARBA00022691"/>
    </source>
</evidence>
<dbReference type="GO" id="GO:0008757">
    <property type="term" value="F:S-adenosylmethionine-dependent methyltransferase activity"/>
    <property type="evidence" value="ECO:0007669"/>
    <property type="project" value="UniProtKB-ARBA"/>
</dbReference>
<evidence type="ECO:0000259" key="3">
    <source>
        <dbReference type="Pfam" id="PF05175"/>
    </source>
</evidence>
<protein>
    <recommendedName>
        <fullName evidence="7">DUF4942 domain-containing protein</fullName>
    </recommendedName>
</protein>
<keyword evidence="1" id="KW-0808">Transferase</keyword>
<dbReference type="GO" id="GO:0032259">
    <property type="term" value="P:methylation"/>
    <property type="evidence" value="ECO:0007669"/>
    <property type="project" value="UniProtKB-KW"/>
</dbReference>
<dbReference type="EMBL" id="NQYH01000005">
    <property type="protein sequence ID" value="RIY41173.1"/>
    <property type="molecule type" value="Genomic_DNA"/>
</dbReference>
<reference evidence="5 6" key="1">
    <citation type="submission" date="2017-08" db="EMBL/GenBank/DDBJ databases">
        <title>Pusillimonas indicus sp. nov., a member of the family Alcaligenaceae isolated from surface seawater.</title>
        <authorList>
            <person name="Li J."/>
        </authorList>
    </citation>
    <scope>NUCLEOTIDE SEQUENCE [LARGE SCALE GENOMIC DNA]</scope>
    <source>
        <strain evidence="5 6">L52-1-41</strain>
    </source>
</reference>
<accession>A0A3A1YSG1</accession>
<evidence type="ECO:0000259" key="4">
    <source>
        <dbReference type="Pfam" id="PF13708"/>
    </source>
</evidence>
<dbReference type="Pfam" id="PF13708">
    <property type="entry name" value="DUF4942"/>
    <property type="match status" value="1"/>
</dbReference>
<dbReference type="CDD" id="cd02440">
    <property type="entry name" value="AdoMet_MTases"/>
    <property type="match status" value="1"/>
</dbReference>
<dbReference type="Proteomes" id="UP000266206">
    <property type="component" value="Unassembled WGS sequence"/>
</dbReference>
<dbReference type="GO" id="GO:0003676">
    <property type="term" value="F:nucleic acid binding"/>
    <property type="evidence" value="ECO:0007669"/>
    <property type="project" value="InterPro"/>
</dbReference>
<keyword evidence="2" id="KW-0949">S-adenosyl-L-methionine</keyword>
<gene>
    <name evidence="5" type="ORF">CJP73_08385</name>
</gene>
<evidence type="ECO:0000256" key="1">
    <source>
        <dbReference type="ARBA" id="ARBA00022603"/>
    </source>
</evidence>
<dbReference type="GO" id="GO:0008170">
    <property type="term" value="F:N-methyltransferase activity"/>
    <property type="evidence" value="ECO:0007669"/>
    <property type="project" value="UniProtKB-ARBA"/>
</dbReference>
<dbReference type="InterPro" id="IPR031339">
    <property type="entry name" value="DUF4942"/>
</dbReference>
<dbReference type="PROSITE" id="PS00092">
    <property type="entry name" value="N6_MTASE"/>
    <property type="match status" value="1"/>
</dbReference>
<keyword evidence="1" id="KW-0489">Methyltransferase</keyword>
<dbReference type="AlphaFoldDB" id="A0A3A1YSG1"/>
<evidence type="ECO:0000313" key="6">
    <source>
        <dbReference type="Proteomes" id="UP000266206"/>
    </source>
</evidence>
<dbReference type="Pfam" id="PF05175">
    <property type="entry name" value="MTS"/>
    <property type="match status" value="1"/>
</dbReference>
<dbReference type="InterPro" id="IPR029063">
    <property type="entry name" value="SAM-dependent_MTases_sf"/>
</dbReference>
<proteinExistence type="predicted"/>
<feature type="domain" description="DUF4942" evidence="4">
    <location>
        <begin position="60"/>
        <end position="241"/>
    </location>
</feature>
<name>A0A3A1YSG1_9BURK</name>
<dbReference type="Gene3D" id="3.40.50.150">
    <property type="entry name" value="Vaccinia Virus protein VP39"/>
    <property type="match status" value="1"/>
</dbReference>
<dbReference type="OrthoDB" id="32195at2"/>
<evidence type="ECO:0008006" key="7">
    <source>
        <dbReference type="Google" id="ProtNLM"/>
    </source>
</evidence>